<keyword evidence="2" id="KW-1185">Reference proteome</keyword>
<dbReference type="EMBL" id="LLXI01000551">
    <property type="protein sequence ID" value="PKY47516.1"/>
    <property type="molecule type" value="Genomic_DNA"/>
</dbReference>
<reference evidence="1 2" key="1">
    <citation type="submission" date="2015-10" db="EMBL/GenBank/DDBJ databases">
        <title>Genome analyses suggest a sexual origin of heterokaryosis in a supposedly ancient asexual fungus.</title>
        <authorList>
            <person name="Ropars J."/>
            <person name="Sedzielewska K."/>
            <person name="Noel J."/>
            <person name="Charron P."/>
            <person name="Farinelli L."/>
            <person name="Marton T."/>
            <person name="Kruger M."/>
            <person name="Pelin A."/>
            <person name="Brachmann A."/>
            <person name="Corradi N."/>
        </authorList>
    </citation>
    <scope>NUCLEOTIDE SEQUENCE [LARGE SCALE GENOMIC DNA]</scope>
    <source>
        <strain evidence="1 2">A4</strain>
    </source>
</reference>
<comment type="caution">
    <text evidence="1">The sequence shown here is derived from an EMBL/GenBank/DDBJ whole genome shotgun (WGS) entry which is preliminary data.</text>
</comment>
<evidence type="ECO:0000313" key="2">
    <source>
        <dbReference type="Proteomes" id="UP000234323"/>
    </source>
</evidence>
<protein>
    <submittedName>
        <fullName evidence="1">Uncharacterized protein</fullName>
    </submittedName>
</protein>
<dbReference type="AlphaFoldDB" id="A0A2I1GLK0"/>
<name>A0A2I1GLK0_9GLOM</name>
<proteinExistence type="predicted"/>
<organism evidence="1 2">
    <name type="scientific">Rhizophagus irregularis</name>
    <dbReference type="NCBI Taxonomy" id="588596"/>
    <lineage>
        <taxon>Eukaryota</taxon>
        <taxon>Fungi</taxon>
        <taxon>Fungi incertae sedis</taxon>
        <taxon>Mucoromycota</taxon>
        <taxon>Glomeromycotina</taxon>
        <taxon>Glomeromycetes</taxon>
        <taxon>Glomerales</taxon>
        <taxon>Glomeraceae</taxon>
        <taxon>Rhizophagus</taxon>
    </lineage>
</organism>
<accession>A0A2I1GLK0</accession>
<sequence>MILHIGGPIAKVHPYNDSNLLFNNTYHNSPNPTFELFDSSYDFPFSPIFEFYDPSHNSSDLFLRDFEIYNETQIENDMIDIIVHSANETIVEYDGNIGHNHEEYDDHNSKYKKKEENELKLHEGIMEFET</sequence>
<gene>
    <name evidence="1" type="ORF">RhiirA4_462728</name>
</gene>
<dbReference type="Proteomes" id="UP000234323">
    <property type="component" value="Unassembled WGS sequence"/>
</dbReference>
<evidence type="ECO:0000313" key="1">
    <source>
        <dbReference type="EMBL" id="PKY47516.1"/>
    </source>
</evidence>